<evidence type="ECO:0000313" key="4">
    <source>
        <dbReference type="Proteomes" id="UP000183832"/>
    </source>
</evidence>
<organism evidence="3 4">
    <name type="scientific">Clunio marinus</name>
    <dbReference type="NCBI Taxonomy" id="568069"/>
    <lineage>
        <taxon>Eukaryota</taxon>
        <taxon>Metazoa</taxon>
        <taxon>Ecdysozoa</taxon>
        <taxon>Arthropoda</taxon>
        <taxon>Hexapoda</taxon>
        <taxon>Insecta</taxon>
        <taxon>Pterygota</taxon>
        <taxon>Neoptera</taxon>
        <taxon>Endopterygota</taxon>
        <taxon>Diptera</taxon>
        <taxon>Nematocera</taxon>
        <taxon>Chironomoidea</taxon>
        <taxon>Chironomidae</taxon>
        <taxon>Clunio</taxon>
    </lineage>
</organism>
<keyword evidence="4" id="KW-1185">Reference proteome</keyword>
<feature type="compositionally biased region" description="Polar residues" evidence="2">
    <location>
        <begin position="322"/>
        <end position="335"/>
    </location>
</feature>
<dbReference type="Pfam" id="PF00379">
    <property type="entry name" value="Chitin_bind_4"/>
    <property type="match status" value="1"/>
</dbReference>
<feature type="region of interest" description="Disordered" evidence="2">
    <location>
        <begin position="119"/>
        <end position="356"/>
    </location>
</feature>
<evidence type="ECO:0000256" key="2">
    <source>
        <dbReference type="SAM" id="MobiDB-lite"/>
    </source>
</evidence>
<evidence type="ECO:0000256" key="1">
    <source>
        <dbReference type="PROSITE-ProRule" id="PRU00497"/>
    </source>
</evidence>
<evidence type="ECO:0000313" key="3">
    <source>
        <dbReference type="EMBL" id="CRK93640.1"/>
    </source>
</evidence>
<dbReference type="InterPro" id="IPR000618">
    <property type="entry name" value="Insect_cuticle"/>
</dbReference>
<feature type="compositionally biased region" description="Low complexity" evidence="2">
    <location>
        <begin position="345"/>
        <end position="356"/>
    </location>
</feature>
<dbReference type="GO" id="GO:0042302">
    <property type="term" value="F:structural constituent of cuticle"/>
    <property type="evidence" value="ECO:0007669"/>
    <property type="project" value="UniProtKB-UniRule"/>
</dbReference>
<feature type="compositionally biased region" description="Gly residues" evidence="2">
    <location>
        <begin position="227"/>
        <end position="242"/>
    </location>
</feature>
<dbReference type="AlphaFoldDB" id="A0A1J1HZW8"/>
<protein>
    <submittedName>
        <fullName evidence="3">CLUMA_CG007169, isoform B</fullName>
    </submittedName>
</protein>
<feature type="compositionally biased region" description="Low complexity" evidence="2">
    <location>
        <begin position="243"/>
        <end position="311"/>
    </location>
</feature>
<accession>A0A1J1HZW8</accession>
<gene>
    <name evidence="3" type="ORF">CLUMA_CG007169</name>
</gene>
<dbReference type="OrthoDB" id="8191482at2759"/>
<feature type="compositionally biased region" description="Polar residues" evidence="2">
    <location>
        <begin position="167"/>
        <end position="176"/>
    </location>
</feature>
<dbReference type="PROSITE" id="PS51155">
    <property type="entry name" value="CHIT_BIND_RR_2"/>
    <property type="match status" value="1"/>
</dbReference>
<reference evidence="3 4" key="1">
    <citation type="submission" date="2015-04" db="EMBL/GenBank/DDBJ databases">
        <authorList>
            <person name="Syromyatnikov M.Y."/>
            <person name="Popov V.N."/>
        </authorList>
    </citation>
    <scope>NUCLEOTIDE SEQUENCE [LARGE SCALE GENOMIC DNA]</scope>
</reference>
<keyword evidence="1" id="KW-0193">Cuticle</keyword>
<feature type="compositionally biased region" description="Gly residues" evidence="2">
    <location>
        <begin position="181"/>
        <end position="215"/>
    </location>
</feature>
<dbReference type="Proteomes" id="UP000183832">
    <property type="component" value="Unassembled WGS sequence"/>
</dbReference>
<name>A0A1J1HZW8_9DIPT</name>
<dbReference type="EMBL" id="CVRI01000037">
    <property type="protein sequence ID" value="CRK93640.1"/>
    <property type="molecule type" value="Genomic_DNA"/>
</dbReference>
<sequence length="529" mass="57672">MNGGSYNYGYELGPNRQFHHEISSDGVTVGCFGYVNTEEKLLVTHYVADDHGYRVVQSNKPTRIYPKSSGLKILTPDESENFVIKQGKFTDWKDLKMPNECRSSDLEVISDNFKQQAGLKGLPNLPEPGVDVNSIKNLPSNDKTTNTESASNSLSSSPDNVDFRNPKYNQEGSDTSVDGRYGNGEGQGGSGGQGNGGGYGPSGGYGPDGGQGPNGPDGPDGPNGPNGPSGGYGPSGGNGGNGDNSENSHQNNNCNNPDHQHSTTSRPTFTRPTTRKTTVFSPRPSSSRPTTQTQYPQTSPSNYPSYVPPSSTEYTTERPKQTYPTRPMSTPNPTGSGSGNLGVQPPSTRPTTPNPNLYVPGNQPPFFIIPFPFPFAPTCPCYFAEPKGNYSSQNQQQMQWQQHMEQNNQWQSQVQYAIGFIPVLFVPHCSPSNHSNQLSGQYLQVPYPCAQCNQSQRNSRGLDSTENYSSSDSFRQVLAQAGVDIFSNSLVKSPNRNSRARKLKRFRNVEESNFNELTDNKQNSSKDEK</sequence>
<feature type="compositionally biased region" description="Polar residues" evidence="2">
    <location>
        <begin position="134"/>
        <end position="148"/>
    </location>
</feature>
<proteinExistence type="predicted"/>